<feature type="region of interest" description="Disordered" evidence="1">
    <location>
        <begin position="325"/>
        <end position="447"/>
    </location>
</feature>
<dbReference type="InterPro" id="IPR037830">
    <property type="entry name" value="ZZZ3"/>
</dbReference>
<feature type="compositionally biased region" description="Pro residues" evidence="1">
    <location>
        <begin position="375"/>
        <end position="385"/>
    </location>
</feature>
<dbReference type="InterPro" id="IPR009057">
    <property type="entry name" value="Homeodomain-like_sf"/>
</dbReference>
<evidence type="ECO:0000313" key="5">
    <source>
        <dbReference type="Proteomes" id="UP001437256"/>
    </source>
</evidence>
<dbReference type="PANTHER" id="PTHR22705:SF0">
    <property type="entry name" value="ZZ-TYPE ZINC FINGER-CONTAINING PROTEIN 3"/>
    <property type="match status" value="1"/>
</dbReference>
<feature type="region of interest" description="Disordered" evidence="1">
    <location>
        <begin position="1"/>
        <end position="31"/>
    </location>
</feature>
<dbReference type="Proteomes" id="UP001437256">
    <property type="component" value="Unassembled WGS sequence"/>
</dbReference>
<evidence type="ECO:0008006" key="6">
    <source>
        <dbReference type="Google" id="ProtNLM"/>
    </source>
</evidence>
<feature type="domain" description="HTH myb-type" evidence="3">
    <location>
        <begin position="559"/>
        <end position="618"/>
    </location>
</feature>
<evidence type="ECO:0000259" key="2">
    <source>
        <dbReference type="PROSITE" id="PS50090"/>
    </source>
</evidence>
<dbReference type="PROSITE" id="PS50090">
    <property type="entry name" value="MYB_LIKE"/>
    <property type="match status" value="1"/>
</dbReference>
<keyword evidence="5" id="KW-1185">Reference proteome</keyword>
<feature type="domain" description="Myb-like" evidence="2">
    <location>
        <begin position="559"/>
        <end position="614"/>
    </location>
</feature>
<comment type="caution">
    <text evidence="4">The sequence shown here is derived from an EMBL/GenBank/DDBJ whole genome shotgun (WGS) entry which is preliminary data.</text>
</comment>
<feature type="compositionally biased region" description="Acidic residues" evidence="1">
    <location>
        <begin position="499"/>
        <end position="515"/>
    </location>
</feature>
<feature type="region of interest" description="Disordered" evidence="1">
    <location>
        <begin position="470"/>
        <end position="570"/>
    </location>
</feature>
<dbReference type="PANTHER" id="PTHR22705">
    <property type="entry name" value="ZINC FINGER, ZZ DOMAIN CONTAINING 3"/>
    <property type="match status" value="1"/>
</dbReference>
<dbReference type="PROSITE" id="PS51294">
    <property type="entry name" value="HTH_MYB"/>
    <property type="match status" value="1"/>
</dbReference>
<feature type="compositionally biased region" description="Polar residues" evidence="1">
    <location>
        <begin position="124"/>
        <end position="134"/>
    </location>
</feature>
<feature type="compositionally biased region" description="Low complexity" evidence="1">
    <location>
        <begin position="1"/>
        <end position="13"/>
    </location>
</feature>
<feature type="compositionally biased region" description="Low complexity" evidence="1">
    <location>
        <begin position="221"/>
        <end position="250"/>
    </location>
</feature>
<organism evidence="4 5">
    <name type="scientific">Marasmius tenuissimus</name>
    <dbReference type="NCBI Taxonomy" id="585030"/>
    <lineage>
        <taxon>Eukaryota</taxon>
        <taxon>Fungi</taxon>
        <taxon>Dikarya</taxon>
        <taxon>Basidiomycota</taxon>
        <taxon>Agaricomycotina</taxon>
        <taxon>Agaricomycetes</taxon>
        <taxon>Agaricomycetidae</taxon>
        <taxon>Agaricales</taxon>
        <taxon>Marasmiineae</taxon>
        <taxon>Marasmiaceae</taxon>
        <taxon>Marasmius</taxon>
    </lineage>
</organism>
<proteinExistence type="predicted"/>
<dbReference type="EMBL" id="JBBXMP010000084">
    <property type="protein sequence ID" value="KAL0063279.1"/>
    <property type="molecule type" value="Genomic_DNA"/>
</dbReference>
<protein>
    <recommendedName>
        <fullName evidence="6">Myb-like domain-containing protein</fullName>
    </recommendedName>
</protein>
<feature type="compositionally biased region" description="Acidic residues" evidence="1">
    <location>
        <begin position="521"/>
        <end position="530"/>
    </location>
</feature>
<evidence type="ECO:0000313" key="4">
    <source>
        <dbReference type="EMBL" id="KAL0063279.1"/>
    </source>
</evidence>
<dbReference type="Pfam" id="PF00249">
    <property type="entry name" value="Myb_DNA-binding"/>
    <property type="match status" value="1"/>
</dbReference>
<feature type="compositionally biased region" description="Polar residues" evidence="1">
    <location>
        <begin position="103"/>
        <end position="115"/>
    </location>
</feature>
<feature type="compositionally biased region" description="Basic and acidic residues" evidence="1">
    <location>
        <begin position="402"/>
        <end position="421"/>
    </location>
</feature>
<dbReference type="InterPro" id="IPR001005">
    <property type="entry name" value="SANT/Myb"/>
</dbReference>
<dbReference type="Gene3D" id="1.10.10.60">
    <property type="entry name" value="Homeodomain-like"/>
    <property type="match status" value="1"/>
</dbReference>
<accession>A0ABR2ZQY9</accession>
<evidence type="ECO:0000256" key="1">
    <source>
        <dbReference type="SAM" id="MobiDB-lite"/>
    </source>
</evidence>
<feature type="region of interest" description="Disordered" evidence="1">
    <location>
        <begin position="214"/>
        <end position="250"/>
    </location>
</feature>
<dbReference type="InterPro" id="IPR017930">
    <property type="entry name" value="Myb_dom"/>
</dbReference>
<feature type="compositionally biased region" description="Acidic residues" evidence="1">
    <location>
        <begin position="483"/>
        <end position="492"/>
    </location>
</feature>
<dbReference type="SUPFAM" id="SSF46689">
    <property type="entry name" value="Homeodomain-like"/>
    <property type="match status" value="1"/>
</dbReference>
<evidence type="ECO:0000259" key="3">
    <source>
        <dbReference type="PROSITE" id="PS51294"/>
    </source>
</evidence>
<feature type="region of interest" description="Disordered" evidence="1">
    <location>
        <begin position="96"/>
        <end position="142"/>
    </location>
</feature>
<dbReference type="SMART" id="SM00717">
    <property type="entry name" value="SANT"/>
    <property type="match status" value="1"/>
</dbReference>
<reference evidence="4 5" key="1">
    <citation type="submission" date="2024-05" db="EMBL/GenBank/DDBJ databases">
        <title>A draft genome resource for the thread blight pathogen Marasmius tenuissimus strain MS-2.</title>
        <authorList>
            <person name="Yulfo-Soto G.E."/>
            <person name="Baruah I.K."/>
            <person name="Amoako-Attah I."/>
            <person name="Bukari Y."/>
            <person name="Meinhardt L.W."/>
            <person name="Bailey B.A."/>
            <person name="Cohen S.P."/>
        </authorList>
    </citation>
    <scope>NUCLEOTIDE SEQUENCE [LARGE SCALE GENOMIC DNA]</scope>
    <source>
        <strain evidence="4 5">MS-2</strain>
    </source>
</reference>
<sequence length="623" mass="68162">MGDVTVSVVSGSGQLPTPPPTATATTTEDKTHHDMLGRVEKQRNDDIRARTLNALQAYITTQRALLSQTRGDIERLRELRTQVVACPSAVVDKLKEEGRGLGENSTDAQGGNSQDVEMDVKSASGETSRDTGITQHEVHDMDLGFDGPEFSLSTRVRECFHDGEGKNRVFPWAWDGFERGGNSGCDPTLLHQFKAQSAQQIQQINSTSLACLPPLPPSAPPTTATDTSAPLQTAKAATATSSLTTSSFTATPKTVTKPSAPLTTYIANARSTIIDPVFEKYGLSYNPEPLPVEEKKETPKEKEHKKIRELKKRKINGCAGLRVGAARNSGDGVHVRKDTGDESMDVDVSVDGAGTGGAAGPPPQKAKPKPKPKAPPRSLIPPPLPMVLTKSPRVRRPSVKASLHEQALDREREREREREKSLPTIKLTVRPPPIPTLGPAKPKGPTIVIPALWHPRRMGGAHVRACSTATATTATTSMTGVDFMDEEDDSDSGDVRDSEVDEEAGTQALDDEDPEPPPMDEGMDDMDMDMTVDNVNQENEDAETYSSQGRRPTKPSKLRPETYKQPWSTQEQHLLERLLEEIPEGANQRWKQISQKMGGRRTPRQVASRVQKWVEKLRKYDLA</sequence>
<gene>
    <name evidence="4" type="ORF">AAF712_009774</name>
</gene>
<name>A0ABR2ZQY9_9AGAR</name>
<dbReference type="CDD" id="cd00167">
    <property type="entry name" value="SANT"/>
    <property type="match status" value="1"/>
</dbReference>